<dbReference type="Proteomes" id="UP000239366">
    <property type="component" value="Unassembled WGS sequence"/>
</dbReference>
<keyword evidence="3" id="KW-1185">Reference proteome</keyword>
<dbReference type="OrthoDB" id="9762378at2"/>
<dbReference type="PANTHER" id="PTHR48101:SF1">
    <property type="entry name" value="METHYLMALONYL-COA MUTASE, LARGE SUBUNIT"/>
    <property type="match status" value="1"/>
</dbReference>
<dbReference type="PANTHER" id="PTHR48101">
    <property type="entry name" value="METHYLMALONYL-COA MUTASE, MITOCHONDRIAL-RELATED"/>
    <property type="match status" value="1"/>
</dbReference>
<organism evidence="2 3">
    <name type="scientific">Aureicoccus marinus</name>
    <dbReference type="NCBI Taxonomy" id="754435"/>
    <lineage>
        <taxon>Bacteria</taxon>
        <taxon>Pseudomonadati</taxon>
        <taxon>Bacteroidota</taxon>
        <taxon>Flavobacteriia</taxon>
        <taxon>Flavobacteriales</taxon>
        <taxon>Flavobacteriaceae</taxon>
        <taxon>Aureicoccus</taxon>
    </lineage>
</organism>
<dbReference type="AlphaFoldDB" id="A0A2S7T5F2"/>
<sequence>MKNPDLFSEFDKPSDAAWKQKIQVALKGADYQSTLVWNSPEGIATKPFYTAEDYPELPAIEPPKDWTLTQGLGFYADEQPLSFRSLKILSEEGHQQGMEAFWVESFIPENKEELDQLLELPFPLYMRTEHWPQWALDSLTGPVQKQQNGVHFFHDPIGQLCTTGNWPSTLDKEWESLSKLAEQLHGEAFLGIDALPYANSGANATEQLSAILGHMQAYIEHPKLAGKITALRVRIGIGPNYFYEIAKLRALRTLVQQKWPELNIHLTATPALRNKTVYDYNVNLLRSCSECMAGILGGADLIYNAPYDVIYGNSNDFGHRIARNQLLLLKHESGLHAGFTDGSYYVEALTAQLVEKAHALWVRWEKEGGLLDALHTGRLQKRIRQSAEKEQGLFDQGELVLIGTNKYPNPDDQMAMYAATAFPAPRNEKTLIEPLPLRRLSASKEKARMQEEKTTSTS</sequence>
<dbReference type="EMBL" id="MQVX01000001">
    <property type="protein sequence ID" value="PQJ14715.1"/>
    <property type="molecule type" value="Genomic_DNA"/>
</dbReference>
<dbReference type="InterPro" id="IPR006099">
    <property type="entry name" value="MeMalonylCoA_mutase_a/b_cat"/>
</dbReference>
<comment type="caution">
    <text evidence="2">The sequence shown here is derived from an EMBL/GenBank/DDBJ whole genome shotgun (WGS) entry which is preliminary data.</text>
</comment>
<evidence type="ECO:0000313" key="2">
    <source>
        <dbReference type="EMBL" id="PQJ14715.1"/>
    </source>
</evidence>
<dbReference type="SUPFAM" id="SSF51703">
    <property type="entry name" value="Cobalamin (vitamin B12)-dependent enzymes"/>
    <property type="match status" value="1"/>
</dbReference>
<dbReference type="InterPro" id="IPR016176">
    <property type="entry name" value="Cbl-dep_enz_cat"/>
</dbReference>
<reference evidence="3" key="1">
    <citation type="submission" date="2016-11" db="EMBL/GenBank/DDBJ databases">
        <title>Trade-off between light-utilization and light-protection in marine flavobacteria.</title>
        <authorList>
            <person name="Kumagai Y."/>
            <person name="Yoshizawa S."/>
            <person name="Kogure K."/>
        </authorList>
    </citation>
    <scope>NUCLEOTIDE SEQUENCE [LARGE SCALE GENOMIC DNA]</scope>
    <source>
        <strain evidence="3">SG-18</strain>
    </source>
</reference>
<dbReference type="Pfam" id="PF01642">
    <property type="entry name" value="MM_CoA_mutase"/>
    <property type="match status" value="1"/>
</dbReference>
<dbReference type="RefSeq" id="WP_105000349.1">
    <property type="nucleotide sequence ID" value="NZ_MQVX01000001.1"/>
</dbReference>
<protein>
    <recommendedName>
        <fullName evidence="1">Methylmalonyl-CoA mutase alpha/beta chain catalytic domain-containing protein</fullName>
    </recommendedName>
</protein>
<proteinExistence type="predicted"/>
<dbReference type="GO" id="GO:0031419">
    <property type="term" value="F:cobalamin binding"/>
    <property type="evidence" value="ECO:0007669"/>
    <property type="project" value="InterPro"/>
</dbReference>
<accession>A0A2S7T5F2</accession>
<evidence type="ECO:0000313" key="3">
    <source>
        <dbReference type="Proteomes" id="UP000239366"/>
    </source>
</evidence>
<name>A0A2S7T5F2_9FLAO</name>
<dbReference type="GO" id="GO:0016866">
    <property type="term" value="F:intramolecular transferase activity"/>
    <property type="evidence" value="ECO:0007669"/>
    <property type="project" value="InterPro"/>
</dbReference>
<gene>
    <name evidence="2" type="ORF">BST99_02225</name>
</gene>
<dbReference type="Gene3D" id="3.20.20.240">
    <property type="entry name" value="Methylmalonyl-CoA mutase"/>
    <property type="match status" value="2"/>
</dbReference>
<feature type="domain" description="Methylmalonyl-CoA mutase alpha/beta chain catalytic" evidence="1">
    <location>
        <begin position="190"/>
        <end position="413"/>
    </location>
</feature>
<evidence type="ECO:0000259" key="1">
    <source>
        <dbReference type="Pfam" id="PF01642"/>
    </source>
</evidence>